<dbReference type="Pfam" id="PF01384">
    <property type="entry name" value="PHO4"/>
    <property type="match status" value="1"/>
</dbReference>
<comment type="caution">
    <text evidence="7">The sequence shown here is derived from an EMBL/GenBank/DDBJ whole genome shotgun (WGS) entry which is preliminary data.</text>
</comment>
<proteinExistence type="predicted"/>
<gene>
    <name evidence="7" type="ORF">J2Z71_001572</name>
</gene>
<keyword evidence="2" id="KW-0813">Transport</keyword>
<dbReference type="InterPro" id="IPR001204">
    <property type="entry name" value="Phos_transporter"/>
</dbReference>
<keyword evidence="5 6" id="KW-0472">Membrane</keyword>
<dbReference type="Proteomes" id="UP001519306">
    <property type="component" value="Unassembled WGS sequence"/>
</dbReference>
<dbReference type="RefSeq" id="WP_210061850.1">
    <property type="nucleotide sequence ID" value="NZ_JAGGLJ010000018.1"/>
</dbReference>
<feature type="transmembrane region" description="Helical" evidence="6">
    <location>
        <begin position="320"/>
        <end position="340"/>
    </location>
</feature>
<feature type="transmembrane region" description="Helical" evidence="6">
    <location>
        <begin position="53"/>
        <end position="71"/>
    </location>
</feature>
<protein>
    <submittedName>
        <fullName evidence="7">PiT family inorganic phosphate transporter</fullName>
    </submittedName>
</protein>
<evidence type="ECO:0000256" key="1">
    <source>
        <dbReference type="ARBA" id="ARBA00004141"/>
    </source>
</evidence>
<reference evidence="7 8" key="1">
    <citation type="submission" date="2021-03" db="EMBL/GenBank/DDBJ databases">
        <title>Genomic Encyclopedia of Type Strains, Phase IV (KMG-IV): sequencing the most valuable type-strain genomes for metagenomic binning, comparative biology and taxonomic classification.</title>
        <authorList>
            <person name="Goeker M."/>
        </authorList>
    </citation>
    <scope>NUCLEOTIDE SEQUENCE [LARGE SCALE GENOMIC DNA]</scope>
    <source>
        <strain evidence="7 8">DSM 27563</strain>
    </source>
</reference>
<name>A0ABS4KE30_9FIRM</name>
<feature type="transmembrane region" description="Helical" evidence="6">
    <location>
        <begin position="271"/>
        <end position="292"/>
    </location>
</feature>
<feature type="transmembrane region" description="Helical" evidence="6">
    <location>
        <begin position="230"/>
        <end position="251"/>
    </location>
</feature>
<keyword evidence="4 6" id="KW-1133">Transmembrane helix</keyword>
<keyword evidence="8" id="KW-1185">Reference proteome</keyword>
<evidence type="ECO:0000256" key="6">
    <source>
        <dbReference type="SAM" id="Phobius"/>
    </source>
</evidence>
<feature type="transmembrane region" description="Helical" evidence="6">
    <location>
        <begin position="15"/>
        <end position="33"/>
    </location>
</feature>
<feature type="transmembrane region" description="Helical" evidence="6">
    <location>
        <begin position="91"/>
        <end position="109"/>
    </location>
</feature>
<evidence type="ECO:0000256" key="2">
    <source>
        <dbReference type="ARBA" id="ARBA00022448"/>
    </source>
</evidence>
<evidence type="ECO:0000256" key="4">
    <source>
        <dbReference type="ARBA" id="ARBA00022989"/>
    </source>
</evidence>
<accession>A0ABS4KE30</accession>
<evidence type="ECO:0000313" key="8">
    <source>
        <dbReference type="Proteomes" id="UP001519306"/>
    </source>
</evidence>
<evidence type="ECO:0000256" key="3">
    <source>
        <dbReference type="ARBA" id="ARBA00022692"/>
    </source>
</evidence>
<evidence type="ECO:0000256" key="5">
    <source>
        <dbReference type="ARBA" id="ARBA00023136"/>
    </source>
</evidence>
<dbReference type="PANTHER" id="PTHR11101:SF80">
    <property type="entry name" value="PHOSPHATE TRANSPORTER"/>
    <property type="match status" value="1"/>
</dbReference>
<dbReference type="PANTHER" id="PTHR11101">
    <property type="entry name" value="PHOSPHATE TRANSPORTER"/>
    <property type="match status" value="1"/>
</dbReference>
<comment type="subcellular location">
    <subcellularLocation>
        <location evidence="1">Membrane</location>
        <topology evidence="1">Multi-pass membrane protein</topology>
    </subcellularLocation>
</comment>
<organism evidence="7 8">
    <name type="scientific">Peptoniphilus stercorisuis</name>
    <dbReference type="NCBI Taxonomy" id="1436965"/>
    <lineage>
        <taxon>Bacteria</taxon>
        <taxon>Bacillati</taxon>
        <taxon>Bacillota</taxon>
        <taxon>Tissierellia</taxon>
        <taxon>Tissierellales</taxon>
        <taxon>Peptoniphilaceae</taxon>
        <taxon>Peptoniphilus</taxon>
    </lineage>
</organism>
<sequence length="346" mass="37905">MNFFNFFNELIKNPILLIAAILIIFTIIMNGAIDAPNAIATSVSTRALYINNAFYISTIGNFLGVLVVSLINARVAHTIFNMVDFTSKGFLGNRALVAALLGIILWGIITWKFNIPTSSSHSLVAGLCGASIALNGGMKGINTFGILMVFYGIIISIVVAYFLGSFIVKIIKNIFKKRDRRDSKRFFDRGQIVSATLMSFIHGAQDGQKFIAIFMILTTLMGHNPENEKILPLWILIISAIAMGIGTSIGIKRVIKSIGMDVVSLETYEGFSADITSFISILIATILGIPLSTTQTSTTSIMGVGATKRKSNVNWAYAKYLSVTWFLTFPICGLLCYLLTKLFMLF</sequence>
<feature type="transmembrane region" description="Helical" evidence="6">
    <location>
        <begin position="144"/>
        <end position="171"/>
    </location>
</feature>
<evidence type="ECO:0000313" key="7">
    <source>
        <dbReference type="EMBL" id="MBP2026018.1"/>
    </source>
</evidence>
<keyword evidence="3 6" id="KW-0812">Transmembrane</keyword>
<dbReference type="EMBL" id="JAGGLJ010000018">
    <property type="protein sequence ID" value="MBP2026018.1"/>
    <property type="molecule type" value="Genomic_DNA"/>
</dbReference>